<evidence type="ECO:0000313" key="3">
    <source>
        <dbReference type="Proteomes" id="UP000000763"/>
    </source>
</evidence>
<dbReference type="Proteomes" id="UP000000763">
    <property type="component" value="Chromosome 3"/>
</dbReference>
<protein>
    <submittedName>
        <fullName evidence="2">Uncharacterized protein</fullName>
    </submittedName>
</protein>
<feature type="compositionally biased region" description="Basic and acidic residues" evidence="1">
    <location>
        <begin position="169"/>
        <end position="186"/>
    </location>
</feature>
<evidence type="ECO:0000256" key="1">
    <source>
        <dbReference type="SAM" id="MobiDB-lite"/>
    </source>
</evidence>
<accession>Q8H8V3</accession>
<organism evidence="2 3">
    <name type="scientific">Oryza sativa subsp. japonica</name>
    <name type="common">Rice</name>
    <dbReference type="NCBI Taxonomy" id="39947"/>
    <lineage>
        <taxon>Eukaryota</taxon>
        <taxon>Viridiplantae</taxon>
        <taxon>Streptophyta</taxon>
        <taxon>Embryophyta</taxon>
        <taxon>Tracheophyta</taxon>
        <taxon>Spermatophyta</taxon>
        <taxon>Magnoliopsida</taxon>
        <taxon>Liliopsida</taxon>
        <taxon>Poales</taxon>
        <taxon>Poaceae</taxon>
        <taxon>BOP clade</taxon>
        <taxon>Oryzoideae</taxon>
        <taxon>Oryzeae</taxon>
        <taxon>Oryzinae</taxon>
        <taxon>Oryza</taxon>
        <taxon>Oryza sativa</taxon>
    </lineage>
</organism>
<proteinExistence type="predicted"/>
<dbReference type="AlphaFoldDB" id="Q8H8V3"/>
<evidence type="ECO:0000313" key="2">
    <source>
        <dbReference type="EMBL" id="AAN64499.1"/>
    </source>
</evidence>
<reference evidence="3" key="1">
    <citation type="journal article" date="2005" name="Nature">
        <title>The map-based sequence of the rice genome.</title>
        <authorList>
            <consortium name="International rice genome sequencing project (IRGSP)"/>
            <person name="Matsumoto T."/>
            <person name="Wu J."/>
            <person name="Kanamori H."/>
            <person name="Katayose Y."/>
            <person name="Fujisawa M."/>
            <person name="Namiki N."/>
            <person name="Mizuno H."/>
            <person name="Yamamoto K."/>
            <person name="Antonio B.A."/>
            <person name="Baba T."/>
            <person name="Sakata K."/>
            <person name="Nagamura Y."/>
            <person name="Aoki H."/>
            <person name="Arikawa K."/>
            <person name="Arita K."/>
            <person name="Bito T."/>
            <person name="Chiden Y."/>
            <person name="Fujitsuka N."/>
            <person name="Fukunaka R."/>
            <person name="Hamada M."/>
            <person name="Harada C."/>
            <person name="Hayashi A."/>
            <person name="Hijishita S."/>
            <person name="Honda M."/>
            <person name="Hosokawa S."/>
            <person name="Ichikawa Y."/>
            <person name="Idonuma A."/>
            <person name="Iijima M."/>
            <person name="Ikeda M."/>
            <person name="Ikeno M."/>
            <person name="Ito K."/>
            <person name="Ito S."/>
            <person name="Ito T."/>
            <person name="Ito Y."/>
            <person name="Ito Y."/>
            <person name="Iwabuchi A."/>
            <person name="Kamiya K."/>
            <person name="Karasawa W."/>
            <person name="Kurita K."/>
            <person name="Katagiri S."/>
            <person name="Kikuta A."/>
            <person name="Kobayashi H."/>
            <person name="Kobayashi N."/>
            <person name="Machita K."/>
            <person name="Maehara T."/>
            <person name="Masukawa M."/>
            <person name="Mizubayashi T."/>
            <person name="Mukai Y."/>
            <person name="Nagasaki H."/>
            <person name="Nagata Y."/>
            <person name="Naito S."/>
            <person name="Nakashima M."/>
            <person name="Nakama Y."/>
            <person name="Nakamichi Y."/>
            <person name="Nakamura M."/>
            <person name="Meguro A."/>
            <person name="Negishi M."/>
            <person name="Ohta I."/>
            <person name="Ohta T."/>
            <person name="Okamoto M."/>
            <person name="Ono N."/>
            <person name="Saji S."/>
            <person name="Sakaguchi M."/>
            <person name="Sakai K."/>
            <person name="Shibata M."/>
            <person name="Shimokawa T."/>
            <person name="Song J."/>
            <person name="Takazaki Y."/>
            <person name="Terasawa K."/>
            <person name="Tsugane M."/>
            <person name="Tsuji K."/>
            <person name="Ueda S."/>
            <person name="Waki K."/>
            <person name="Yamagata H."/>
            <person name="Yamamoto M."/>
            <person name="Yamamoto S."/>
            <person name="Yamane H."/>
            <person name="Yoshiki S."/>
            <person name="Yoshihara R."/>
            <person name="Yukawa K."/>
            <person name="Zhong H."/>
            <person name="Yano M."/>
            <person name="Yuan Q."/>
            <person name="Ouyang S."/>
            <person name="Liu J."/>
            <person name="Jones K.M."/>
            <person name="Gansberger K."/>
            <person name="Moffat K."/>
            <person name="Hill J."/>
            <person name="Bera J."/>
            <person name="Fadrosh D."/>
            <person name="Jin S."/>
            <person name="Johri S."/>
            <person name="Kim M."/>
            <person name="Overton L."/>
            <person name="Reardon M."/>
            <person name="Tsitrin T."/>
            <person name="Vuong H."/>
            <person name="Weaver B."/>
            <person name="Ciecko A."/>
            <person name="Tallon L."/>
            <person name="Jackson J."/>
            <person name="Pai G."/>
            <person name="Aken S.V."/>
            <person name="Utterback T."/>
            <person name="Reidmuller S."/>
            <person name="Feldblyum T."/>
            <person name="Hsiao J."/>
            <person name="Zismann V."/>
            <person name="Iobst S."/>
            <person name="de Vazeille A.R."/>
            <person name="Buell C.R."/>
            <person name="Ying K."/>
            <person name="Li Y."/>
            <person name="Lu T."/>
            <person name="Huang Y."/>
            <person name="Zhao Q."/>
            <person name="Feng Q."/>
            <person name="Zhang L."/>
            <person name="Zhu J."/>
            <person name="Weng Q."/>
            <person name="Mu J."/>
            <person name="Lu Y."/>
            <person name="Fan D."/>
            <person name="Liu Y."/>
            <person name="Guan J."/>
            <person name="Zhang Y."/>
            <person name="Yu S."/>
            <person name="Liu X."/>
            <person name="Zhang Y."/>
            <person name="Hong G."/>
            <person name="Han B."/>
            <person name="Choisne N."/>
            <person name="Demange N."/>
            <person name="Orjeda G."/>
            <person name="Samain S."/>
            <person name="Cattolico L."/>
            <person name="Pelletier E."/>
            <person name="Couloux A."/>
            <person name="Segurens B."/>
            <person name="Wincker P."/>
            <person name="D'Hont A."/>
            <person name="Scarpelli C."/>
            <person name="Weissenbach J."/>
            <person name="Salanoubat M."/>
            <person name="Quetier F."/>
            <person name="Yu Y."/>
            <person name="Kim H.R."/>
            <person name="Rambo T."/>
            <person name="Currie J."/>
            <person name="Collura K."/>
            <person name="Luo M."/>
            <person name="Yang T."/>
            <person name="Ammiraju J.S.S."/>
            <person name="Engler F."/>
            <person name="Soderlund C."/>
            <person name="Wing R.A."/>
            <person name="Palmer L.E."/>
            <person name="de la Bastide M."/>
            <person name="Spiegel L."/>
            <person name="Nascimento L."/>
            <person name="Zutavern T."/>
            <person name="O'Shaughnessy A."/>
            <person name="Dike S."/>
            <person name="Dedhia N."/>
            <person name="Preston R."/>
            <person name="Balija V."/>
            <person name="McCombie W.R."/>
            <person name="Chow T."/>
            <person name="Chen H."/>
            <person name="Chung M."/>
            <person name="Chen C."/>
            <person name="Shaw J."/>
            <person name="Wu H."/>
            <person name="Hsiao K."/>
            <person name="Chao Y."/>
            <person name="Chu M."/>
            <person name="Cheng C."/>
            <person name="Hour A."/>
            <person name="Lee P."/>
            <person name="Lin S."/>
            <person name="Lin Y."/>
            <person name="Liou J."/>
            <person name="Liu S."/>
            <person name="Hsing Y."/>
            <person name="Raghuvanshi S."/>
            <person name="Mohanty A."/>
            <person name="Bharti A.K."/>
            <person name="Gaur A."/>
            <person name="Gupta V."/>
            <person name="Kumar D."/>
            <person name="Ravi V."/>
            <person name="Vij S."/>
            <person name="Kapur A."/>
            <person name="Khurana P."/>
            <person name="Khurana P."/>
            <person name="Khurana J.P."/>
            <person name="Tyagi A.K."/>
            <person name="Gaikwad K."/>
            <person name="Singh A."/>
            <person name="Dalal V."/>
            <person name="Srivastava S."/>
            <person name="Dixit A."/>
            <person name="Pal A.K."/>
            <person name="Ghazi I.A."/>
            <person name="Yadav M."/>
            <person name="Pandit A."/>
            <person name="Bhargava A."/>
            <person name="Sureshbabu K."/>
            <person name="Batra K."/>
            <person name="Sharma T.R."/>
            <person name="Mohapatra T."/>
            <person name="Singh N.K."/>
            <person name="Messing J."/>
            <person name="Nelson A.B."/>
            <person name="Fuks G."/>
            <person name="Kavchok S."/>
            <person name="Keizer G."/>
            <person name="Linton E."/>
            <person name="Llaca V."/>
            <person name="Song R."/>
            <person name="Tanyolac B."/>
            <person name="Young S."/>
            <person name="Ho-Il K."/>
            <person name="Hahn J.H."/>
            <person name="Sangsakoo G."/>
            <person name="Vanavichit A."/>
            <person name="de Mattos Luiz.A.T."/>
            <person name="Zimmer P.D."/>
            <person name="Malone G."/>
            <person name="Dellagostin O."/>
            <person name="de Oliveira A.C."/>
            <person name="Bevan M."/>
            <person name="Bancroft I."/>
            <person name="Minx P."/>
            <person name="Cordum H."/>
            <person name="Wilson R."/>
            <person name="Cheng Z."/>
            <person name="Jin W."/>
            <person name="Jiang J."/>
            <person name="Leong S.A."/>
            <person name="Iwama H."/>
            <person name="Gojobori T."/>
            <person name="Itoh T."/>
            <person name="Niimura Y."/>
            <person name="Fujii Y."/>
            <person name="Habara T."/>
            <person name="Sakai H."/>
            <person name="Sato Y."/>
            <person name="Wilson G."/>
            <person name="Kumar K."/>
            <person name="McCouch S."/>
            <person name="Juretic N."/>
            <person name="Hoen D."/>
            <person name="Wright S."/>
            <person name="Bruskiewich R."/>
            <person name="Bureau T."/>
            <person name="Miyao A."/>
            <person name="Hirochika H."/>
            <person name="Nishikawa T."/>
            <person name="Kadowaki K."/>
            <person name="Sugiura M."/>
            <person name="Burr B."/>
            <person name="Sasaki T."/>
        </authorList>
    </citation>
    <scope>NUCLEOTIDE SEQUENCE [LARGE SCALE GENOMIC DNA]</scope>
    <source>
        <strain evidence="3">cv. Nipponbare</strain>
    </source>
</reference>
<reference evidence="3" key="2">
    <citation type="journal article" date="2008" name="Nucleic Acids Res.">
        <title>The rice annotation project database (RAP-DB): 2008 update.</title>
        <authorList>
            <consortium name="The rice annotation project (RAP)"/>
        </authorList>
    </citation>
    <scope>GENOME REANNOTATION</scope>
    <source>
        <strain evidence="3">cv. Nipponbare</strain>
    </source>
</reference>
<name>Q8H8V3_ORYSJ</name>
<feature type="region of interest" description="Disordered" evidence="1">
    <location>
        <begin position="132"/>
        <end position="195"/>
    </location>
</feature>
<dbReference type="EMBL" id="AC084405">
    <property type="protein sequence ID" value="AAN64499.1"/>
    <property type="molecule type" value="Genomic_DNA"/>
</dbReference>
<sequence>MRRSSAERRRRRCGGARLRGCSARAWSCGGTDPGEGTSWVTASAVRPGSGADAEELSRVTAAEWRLGASLCSSYGTDRHGVALAAARAARLLQPCDGWPDRWRGGQLVPWAANAVGMQAVGADMRAQWHCSRKRSIPRPAAAPPLRPPLRHAPAAALPAVGDAAARGDGATRKRDSREGRGNEMRGPRGSGVARI</sequence>
<feature type="compositionally biased region" description="Low complexity" evidence="1">
    <location>
        <begin position="151"/>
        <end position="168"/>
    </location>
</feature>